<dbReference type="EMBL" id="VVIQ01000016">
    <property type="protein sequence ID" value="MUL28890.1"/>
    <property type="molecule type" value="Genomic_DNA"/>
</dbReference>
<feature type="transmembrane region" description="Helical" evidence="1">
    <location>
        <begin position="163"/>
        <end position="183"/>
    </location>
</feature>
<evidence type="ECO:0000313" key="3">
    <source>
        <dbReference type="Proteomes" id="UP000482295"/>
    </source>
</evidence>
<keyword evidence="1" id="KW-0472">Membrane</keyword>
<dbReference type="AlphaFoldDB" id="A0A7C9HF87"/>
<gene>
    <name evidence="2" type="ORF">F0475_11445</name>
</gene>
<sequence length="237" mass="26231">MKKFKISSVQSETLNWSLGLFLAFSLVNSIDHWTGAPTDGMTSLTETFETVQSSSAIQIAESILVCATQLVMWEVFRRCLNNSKHFFLQLAMIVIMVLSVLGTAAVCYRALLPAHDIMMETPREEALIQTFRGYNNVVIGLLNLFLGIGLVRKFRGSIRLYGMSIILCPILIFLTGGVFYYMYNEVGGLSMTAIDTYGTILTLIVFVLGLIPSIALRGSMSADITEEDLDEEDANQA</sequence>
<proteinExistence type="predicted"/>
<evidence type="ECO:0000256" key="1">
    <source>
        <dbReference type="SAM" id="Phobius"/>
    </source>
</evidence>
<feature type="transmembrane region" description="Helical" evidence="1">
    <location>
        <begin position="131"/>
        <end position="151"/>
    </location>
</feature>
<keyword evidence="1" id="KW-1133">Transmembrane helix</keyword>
<feature type="transmembrane region" description="Helical" evidence="1">
    <location>
        <begin position="189"/>
        <end position="211"/>
    </location>
</feature>
<reference evidence="2 3" key="1">
    <citation type="submission" date="2019-09" db="EMBL/GenBank/DDBJ databases">
        <title>Prevotella A2879 sp. nov., isolated from an abscess of a patient.</title>
        <authorList>
            <person name="Buhl M."/>
            <person name="Oberhettinger P."/>
        </authorList>
    </citation>
    <scope>NUCLEOTIDE SEQUENCE [LARGE SCALE GENOMIC DNA]</scope>
    <source>
        <strain evidence="2 3">A2879</strain>
    </source>
</reference>
<dbReference type="RefSeq" id="WP_155716706.1">
    <property type="nucleotide sequence ID" value="NZ_VVIQ01000016.1"/>
</dbReference>
<protein>
    <recommendedName>
        <fullName evidence="4">DUF4386 domain-containing protein</fullName>
    </recommendedName>
</protein>
<evidence type="ECO:0008006" key="4">
    <source>
        <dbReference type="Google" id="ProtNLM"/>
    </source>
</evidence>
<comment type="caution">
    <text evidence="2">The sequence shown here is derived from an EMBL/GenBank/DDBJ whole genome shotgun (WGS) entry which is preliminary data.</text>
</comment>
<keyword evidence="3" id="KW-1185">Reference proteome</keyword>
<organism evidence="2 3">
    <name type="scientific">Prevotella vespertina</name>
    <dbReference type="NCBI Taxonomy" id="2608404"/>
    <lineage>
        <taxon>Bacteria</taxon>
        <taxon>Pseudomonadati</taxon>
        <taxon>Bacteroidota</taxon>
        <taxon>Bacteroidia</taxon>
        <taxon>Bacteroidales</taxon>
        <taxon>Prevotellaceae</taxon>
        <taxon>Prevotella</taxon>
    </lineage>
</organism>
<dbReference type="Proteomes" id="UP000482295">
    <property type="component" value="Unassembled WGS sequence"/>
</dbReference>
<evidence type="ECO:0000313" key="2">
    <source>
        <dbReference type="EMBL" id="MUL28890.1"/>
    </source>
</evidence>
<feature type="transmembrane region" description="Helical" evidence="1">
    <location>
        <begin position="87"/>
        <end position="111"/>
    </location>
</feature>
<name>A0A7C9HF87_9BACT</name>
<keyword evidence="1" id="KW-0812">Transmembrane</keyword>
<accession>A0A7C9HF87</accession>